<dbReference type="CDD" id="cd07812">
    <property type="entry name" value="SRPBCC"/>
    <property type="match status" value="1"/>
</dbReference>
<proteinExistence type="predicted"/>
<dbReference type="Proteomes" id="UP000050465">
    <property type="component" value="Unassembled WGS sequence"/>
</dbReference>
<dbReference type="InterPro" id="IPR019587">
    <property type="entry name" value="Polyketide_cyclase/dehydratase"/>
</dbReference>
<dbReference type="Pfam" id="PF10604">
    <property type="entry name" value="Polyketide_cyc2"/>
    <property type="match status" value="1"/>
</dbReference>
<sequence>MNVYEQSVFIWTNATAVERCFTERKLMHQWLNPALECVPVGDWNTAVGSEFDFRLKVPLLTPTLRSTVRERSPGLIVWGFDGFFQGCDRWECQPESREGISGTTLLNRFEFTIPNPLVSFGFKQFAASWTKKDMESQLQRLKQVAERL</sequence>
<dbReference type="Gene3D" id="3.30.530.20">
    <property type="match status" value="1"/>
</dbReference>
<evidence type="ECO:0000313" key="1">
    <source>
        <dbReference type="EMBL" id="KPQ35121.1"/>
    </source>
</evidence>
<dbReference type="PATRIC" id="fig|1666911.3.peg.4455"/>
<dbReference type="EMBL" id="LJZR01000014">
    <property type="protein sequence ID" value="KPQ35121.1"/>
    <property type="molecule type" value="Genomic_DNA"/>
</dbReference>
<dbReference type="STRING" id="1666911.HLUCCA11_11925"/>
<protein>
    <submittedName>
        <fullName evidence="1">Polyketide cyclase / dehydrase and lipid transport</fullName>
    </submittedName>
</protein>
<gene>
    <name evidence="1" type="ORF">HLUCCA11_11925</name>
</gene>
<reference evidence="1 2" key="1">
    <citation type="submission" date="2015-09" db="EMBL/GenBank/DDBJ databases">
        <title>Identification and resolution of microdiversity through metagenomic sequencing of parallel consortia.</title>
        <authorList>
            <person name="Nelson W.C."/>
            <person name="Romine M.F."/>
            <person name="Lindemann S.R."/>
        </authorList>
    </citation>
    <scope>NUCLEOTIDE SEQUENCE [LARGE SCALE GENOMIC DNA]</scope>
    <source>
        <strain evidence="1">Ana</strain>
    </source>
</reference>
<organism evidence="1 2">
    <name type="scientific">Phormidesmis priestleyi Ana</name>
    <dbReference type="NCBI Taxonomy" id="1666911"/>
    <lineage>
        <taxon>Bacteria</taxon>
        <taxon>Bacillati</taxon>
        <taxon>Cyanobacteriota</taxon>
        <taxon>Cyanophyceae</taxon>
        <taxon>Leptolyngbyales</taxon>
        <taxon>Leptolyngbyaceae</taxon>
        <taxon>Phormidesmis</taxon>
    </lineage>
</organism>
<accession>A0A0P8BN22</accession>
<comment type="caution">
    <text evidence="1">The sequence shown here is derived from an EMBL/GenBank/DDBJ whole genome shotgun (WGS) entry which is preliminary data.</text>
</comment>
<evidence type="ECO:0000313" key="2">
    <source>
        <dbReference type="Proteomes" id="UP000050465"/>
    </source>
</evidence>
<dbReference type="InterPro" id="IPR023393">
    <property type="entry name" value="START-like_dom_sf"/>
</dbReference>
<dbReference type="SUPFAM" id="SSF55961">
    <property type="entry name" value="Bet v1-like"/>
    <property type="match status" value="1"/>
</dbReference>
<dbReference type="AlphaFoldDB" id="A0A0P8BN22"/>
<name>A0A0P8BN22_9CYAN</name>